<reference evidence="2" key="1">
    <citation type="submission" date="2021-04" db="EMBL/GenBank/DDBJ databases">
        <authorList>
            <person name="Tunstrom K."/>
        </authorList>
    </citation>
    <scope>NUCLEOTIDE SEQUENCE</scope>
</reference>
<organism evidence="2 3">
    <name type="scientific">Parnassius apollo</name>
    <name type="common">Apollo butterfly</name>
    <name type="synonym">Papilio apollo</name>
    <dbReference type="NCBI Taxonomy" id="110799"/>
    <lineage>
        <taxon>Eukaryota</taxon>
        <taxon>Metazoa</taxon>
        <taxon>Ecdysozoa</taxon>
        <taxon>Arthropoda</taxon>
        <taxon>Hexapoda</taxon>
        <taxon>Insecta</taxon>
        <taxon>Pterygota</taxon>
        <taxon>Neoptera</taxon>
        <taxon>Endopterygota</taxon>
        <taxon>Lepidoptera</taxon>
        <taxon>Glossata</taxon>
        <taxon>Ditrysia</taxon>
        <taxon>Papilionoidea</taxon>
        <taxon>Papilionidae</taxon>
        <taxon>Parnassiinae</taxon>
        <taxon>Parnassini</taxon>
        <taxon>Parnassius</taxon>
        <taxon>Parnassius</taxon>
    </lineage>
</organism>
<sequence>MTTKDLANCMTASLIRNLKIRSTPVKWAENQSEIPSTIEDILQKLTPKQRIAWRHRESCLKWSGGDLYKDLFAEYKKGKKPGIAQKEFNELWADAKQKYTTKEEFMKWANDLLLDYRRKHQAMKSSNILYYCSNSKKNASENIPISSITSNEPSLPVKLTPTICVSPICDEITDEGNDTIKSTSTGARKRNCQDLECSDENSPDTPSASSSIPQPVRATPAQNKLKNQISLLQMELDLAVRRRDSLCKAGKVLAEVWDNMVIDGHDVVAEYVEPDDSSESFIPDLPSPQWYSEHVRESQYLLQSQLIANSDSDTQNYLKNEILNVLEPTSDNVLKGRNQLMSPKLTAIAEMHNVDKPSERTGTVNVLNKESNEITNPNLLVIDNVTETINKSNINNQNQIAGTENNKKYDFNFDNAKCDSEMTPPKLKEILNWPQTPQRKGKIMTHNPIYVLTSRKWLEIEEKKKMRKQKKKRKDNVKKGEKRKENRQ</sequence>
<feature type="region of interest" description="Disordered" evidence="1">
    <location>
        <begin position="461"/>
        <end position="488"/>
    </location>
</feature>
<accession>A0A8S3X731</accession>
<feature type="region of interest" description="Disordered" evidence="1">
    <location>
        <begin position="192"/>
        <end position="220"/>
    </location>
</feature>
<feature type="compositionally biased region" description="Polar residues" evidence="1">
    <location>
        <begin position="203"/>
        <end position="213"/>
    </location>
</feature>
<gene>
    <name evidence="2" type="ORF">PAPOLLO_LOCUS13930</name>
</gene>
<dbReference type="EMBL" id="CAJQZP010000945">
    <property type="protein sequence ID" value="CAG5001532.1"/>
    <property type="molecule type" value="Genomic_DNA"/>
</dbReference>
<dbReference type="Proteomes" id="UP000691718">
    <property type="component" value="Unassembled WGS sequence"/>
</dbReference>
<proteinExistence type="predicted"/>
<name>A0A8S3X731_PARAO</name>
<dbReference type="PANTHER" id="PTHR46954:SF1">
    <property type="entry name" value="C2H2-TYPE DOMAIN-CONTAINING PROTEIN"/>
    <property type="match status" value="1"/>
</dbReference>
<comment type="caution">
    <text evidence="2">The sequence shown here is derived from an EMBL/GenBank/DDBJ whole genome shotgun (WGS) entry which is preliminary data.</text>
</comment>
<protein>
    <submittedName>
        <fullName evidence="2">(apollo) hypothetical protein</fullName>
    </submittedName>
</protein>
<feature type="compositionally biased region" description="Basic residues" evidence="1">
    <location>
        <begin position="465"/>
        <end position="476"/>
    </location>
</feature>
<feature type="compositionally biased region" description="Basic and acidic residues" evidence="1">
    <location>
        <begin position="477"/>
        <end position="488"/>
    </location>
</feature>
<keyword evidence="3" id="KW-1185">Reference proteome</keyword>
<dbReference type="AlphaFoldDB" id="A0A8S3X731"/>
<evidence type="ECO:0000313" key="2">
    <source>
        <dbReference type="EMBL" id="CAG5001532.1"/>
    </source>
</evidence>
<evidence type="ECO:0000256" key="1">
    <source>
        <dbReference type="SAM" id="MobiDB-lite"/>
    </source>
</evidence>
<evidence type="ECO:0000313" key="3">
    <source>
        <dbReference type="Proteomes" id="UP000691718"/>
    </source>
</evidence>
<dbReference type="PANTHER" id="PTHR46954">
    <property type="entry name" value="C2H2-TYPE DOMAIN-CONTAINING PROTEIN"/>
    <property type="match status" value="1"/>
</dbReference>
<dbReference type="OrthoDB" id="6939488at2759"/>